<evidence type="ECO:0000256" key="7">
    <source>
        <dbReference type="ARBA" id="ARBA00045681"/>
    </source>
</evidence>
<dbReference type="GO" id="GO:0003735">
    <property type="term" value="F:structural constituent of ribosome"/>
    <property type="evidence" value="ECO:0007669"/>
    <property type="project" value="TreeGrafter"/>
</dbReference>
<proteinExistence type="predicted"/>
<dbReference type="InterPro" id="IPR029063">
    <property type="entry name" value="SAM-dependent_MTases_sf"/>
</dbReference>
<accession>A0A6G1SNU8</accession>
<comment type="function">
    <text evidence="7">Mitochondrial ribosome (mitoribosome) assembly factor. Binds at the interface of the head and body domains of the mitochondrial small ribosomal subunit (mt-SSU), occluding the mRNA channel and preventing compaction of the head domain towards the body. Probable inactive methyltransferase: retains the characteristic folding and ability to bind S-adenosyl-L-methionine, but it probably lost its methyltransferase activity.</text>
</comment>
<keyword evidence="6" id="KW-0496">Mitochondrion</keyword>
<protein>
    <submittedName>
        <fullName evidence="8">Methyltransferase-like protein 17, mitochondrial</fullName>
    </submittedName>
</protein>
<dbReference type="InterPro" id="IPR052571">
    <property type="entry name" value="Mt_RNA_Methyltransferase"/>
</dbReference>
<gene>
    <name evidence="8" type="primary">METTL17</name>
    <name evidence="8" type="ORF">g.10898</name>
</gene>
<dbReference type="GO" id="GO:0008168">
    <property type="term" value="F:methyltransferase activity"/>
    <property type="evidence" value="ECO:0007669"/>
    <property type="project" value="UniProtKB-KW"/>
</dbReference>
<evidence type="ECO:0000256" key="5">
    <source>
        <dbReference type="ARBA" id="ARBA00023014"/>
    </source>
</evidence>
<dbReference type="GO" id="GO:0005763">
    <property type="term" value="C:mitochondrial small ribosomal subunit"/>
    <property type="evidence" value="ECO:0007669"/>
    <property type="project" value="TreeGrafter"/>
</dbReference>
<dbReference type="GO" id="GO:0046872">
    <property type="term" value="F:metal ion binding"/>
    <property type="evidence" value="ECO:0007669"/>
    <property type="project" value="UniProtKB-KW"/>
</dbReference>
<keyword evidence="3" id="KW-0809">Transit peptide</keyword>
<dbReference type="PANTHER" id="PTHR13184:SF5">
    <property type="entry name" value="METHYLTRANSFERASE-LIKE PROTEIN 17, MITOCHONDRIAL"/>
    <property type="match status" value="1"/>
</dbReference>
<evidence type="ECO:0000256" key="2">
    <source>
        <dbReference type="ARBA" id="ARBA00022723"/>
    </source>
</evidence>
<keyword evidence="8" id="KW-0489">Methyltransferase</keyword>
<keyword evidence="2" id="KW-0479">Metal-binding</keyword>
<dbReference type="AlphaFoldDB" id="A0A6G1SNU8"/>
<dbReference type="SUPFAM" id="SSF53335">
    <property type="entry name" value="S-adenosyl-L-methionine-dependent methyltransferases"/>
    <property type="match status" value="1"/>
</dbReference>
<sequence length="450" mass="52373">MSVSAIRNLARNLPARLHAIAEEKLQRYSDREFRQEAKYHLQLMQKVKLPDEEDTLDLKKAEIKTELEIRGKLEPGYDPEKLQLAEESWAKRDQLSEIIQGMLEERRRDWHYYEYDERAALMYMATRLAPNYASLKTVMSEIRTLDPDFKPRSVLDFGSGMGTTIWAINETWPKEVTEFMNVDISKEQQNLCEYLLRGGKDFGEPLQGVFHRQYLPSSNRVRYDMVVVAFSLLELPNRQLRAQTIENLWQKTNDLLVIVERGNKGGFSTVNEARNFVLDLSGYDVTKKVNLTSETRPITRLDPLEAHVLAPCPHEFVCPRALMPSKKRMDICRFSVPYVPLEIGEKRLPTMREEFSYVVVRKQPHPNQVSENYNFRWPRIVESPQRRGKHVRHKLCCPDGTLTECVVAKGRYDKEAYEIAKDRRWGEILPIRIKNDVGTKNSRLLKSGSG</sequence>
<keyword evidence="4" id="KW-0408">Iron</keyword>
<organism evidence="8">
    <name type="scientific">Aceria tosichella</name>
    <name type="common">wheat curl mite</name>
    <dbReference type="NCBI Taxonomy" id="561515"/>
    <lineage>
        <taxon>Eukaryota</taxon>
        <taxon>Metazoa</taxon>
        <taxon>Ecdysozoa</taxon>
        <taxon>Arthropoda</taxon>
        <taxon>Chelicerata</taxon>
        <taxon>Arachnida</taxon>
        <taxon>Acari</taxon>
        <taxon>Acariformes</taxon>
        <taxon>Trombidiformes</taxon>
        <taxon>Prostigmata</taxon>
        <taxon>Eupodina</taxon>
        <taxon>Eriophyoidea</taxon>
        <taxon>Eriophyidae</taxon>
        <taxon>Eriophyinae</taxon>
        <taxon>Aceriini</taxon>
        <taxon>Aceria</taxon>
    </lineage>
</organism>
<reference evidence="8" key="1">
    <citation type="submission" date="2018-10" db="EMBL/GenBank/DDBJ databases">
        <title>Transcriptome assembly of Aceria tosichella (Wheat curl mite) Type 2.</title>
        <authorList>
            <person name="Scully E.D."/>
            <person name="Geib S.M."/>
            <person name="Palmer N.A."/>
            <person name="Gupta A.K."/>
            <person name="Sarath G."/>
            <person name="Tatineni S."/>
        </authorList>
    </citation>
    <scope>NUCLEOTIDE SEQUENCE</scope>
    <source>
        <strain evidence="8">LincolnNE</strain>
    </source>
</reference>
<name>A0A6G1SNU8_9ACAR</name>
<keyword evidence="5" id="KW-0411">Iron-sulfur</keyword>
<evidence type="ECO:0000256" key="1">
    <source>
        <dbReference type="ARBA" id="ARBA00004173"/>
    </source>
</evidence>
<dbReference type="GO" id="GO:0051536">
    <property type="term" value="F:iron-sulfur cluster binding"/>
    <property type="evidence" value="ECO:0007669"/>
    <property type="project" value="UniProtKB-KW"/>
</dbReference>
<evidence type="ECO:0000313" key="8">
    <source>
        <dbReference type="EMBL" id="MDE51881.1"/>
    </source>
</evidence>
<dbReference type="GO" id="GO:0032259">
    <property type="term" value="P:methylation"/>
    <property type="evidence" value="ECO:0007669"/>
    <property type="project" value="UniProtKB-KW"/>
</dbReference>
<evidence type="ECO:0000256" key="4">
    <source>
        <dbReference type="ARBA" id="ARBA00023004"/>
    </source>
</evidence>
<evidence type="ECO:0000256" key="6">
    <source>
        <dbReference type="ARBA" id="ARBA00023128"/>
    </source>
</evidence>
<dbReference type="PANTHER" id="PTHR13184">
    <property type="entry name" value="37S RIBOSOMAL PROTEIN S22"/>
    <property type="match status" value="1"/>
</dbReference>
<dbReference type="Gene3D" id="3.40.50.150">
    <property type="entry name" value="Vaccinia Virus protein VP39"/>
    <property type="match status" value="1"/>
</dbReference>
<evidence type="ECO:0000256" key="3">
    <source>
        <dbReference type="ARBA" id="ARBA00022946"/>
    </source>
</evidence>
<dbReference type="EMBL" id="GGYP01007110">
    <property type="protein sequence ID" value="MDE51881.1"/>
    <property type="molecule type" value="Transcribed_RNA"/>
</dbReference>
<dbReference type="InterPro" id="IPR015324">
    <property type="entry name" value="Ribosomal_Rsm22-like"/>
</dbReference>
<dbReference type="GO" id="GO:0006412">
    <property type="term" value="P:translation"/>
    <property type="evidence" value="ECO:0007669"/>
    <property type="project" value="InterPro"/>
</dbReference>
<dbReference type="Pfam" id="PF09243">
    <property type="entry name" value="Rsm22"/>
    <property type="match status" value="1"/>
</dbReference>
<keyword evidence="8" id="KW-0808">Transferase</keyword>
<comment type="subcellular location">
    <subcellularLocation>
        <location evidence="1">Mitochondrion</location>
    </subcellularLocation>
</comment>